<evidence type="ECO:0000313" key="6">
    <source>
        <dbReference type="Proteomes" id="UP001206595"/>
    </source>
</evidence>
<dbReference type="InterPro" id="IPR056602">
    <property type="entry name" value="Beta-prop_LRRK2"/>
</dbReference>
<sequence>MPDWTPLQQLKGHKRSVICLDHSSKSFIGGSLLASGSEDETCRIWDVRTGKAVKAFAKQGAAVSSVRFASKASISQFYMAVGSKVLVFDMRNSDMILSEASKEYEFSEDEINTIDINEKNTFLCTADDRGEVKVIDLESHKLYKQFRSKHKNLCMAACFRPKKPWELWSGGMDNTICQWDISRGSMVTSYDTNQTDPTAHQMVNPPFVYSLRINHDGTWVAAGLGDGSVQVIKLEAKSKKVSVKRLNDAHGTLVNSLAYVNPTTEPLLWSGSANGQLALWNLGSLETEAPIQQSKIAMAKLNCIEALNIDTSPVLAAAGVTSNNEGALHLYDTSQ</sequence>
<dbReference type="Proteomes" id="UP001206595">
    <property type="component" value="Unassembled WGS sequence"/>
</dbReference>
<accession>A0AAD5HHT6</accession>
<keyword evidence="6" id="KW-1185">Reference proteome</keyword>
<dbReference type="PROSITE" id="PS50082">
    <property type="entry name" value="WD_REPEATS_2"/>
    <property type="match status" value="1"/>
</dbReference>
<dbReference type="InterPro" id="IPR042453">
    <property type="entry name" value="WDR53"/>
</dbReference>
<dbReference type="AlphaFoldDB" id="A0AAD5HHT6"/>
<reference evidence="5" key="1">
    <citation type="submission" date="2021-06" db="EMBL/GenBank/DDBJ databases">
        <authorList>
            <consortium name="DOE Joint Genome Institute"/>
            <person name="Mondo S.J."/>
            <person name="Amses K.R."/>
            <person name="Simmons D.R."/>
            <person name="Longcore J.E."/>
            <person name="Seto K."/>
            <person name="Alves G.H."/>
            <person name="Bonds A.E."/>
            <person name="Quandt C.A."/>
            <person name="Davis W.J."/>
            <person name="Chang Y."/>
            <person name="Letcher P.M."/>
            <person name="Powell M.J."/>
            <person name="Kuo A."/>
            <person name="Labutti K."/>
            <person name="Pangilinan J."/>
            <person name="Andreopoulos W."/>
            <person name="Tritt A."/>
            <person name="Riley R."/>
            <person name="Hundley H."/>
            <person name="Johnson J."/>
            <person name="Lipzen A."/>
            <person name="Barry K."/>
            <person name="Berbee M.L."/>
            <person name="Buchler N.E."/>
            <person name="Grigoriev I.V."/>
            <person name="Spatafora J.W."/>
            <person name="Stajich J.E."/>
            <person name="James T.Y."/>
        </authorList>
    </citation>
    <scope>NUCLEOTIDE SEQUENCE</scope>
    <source>
        <strain evidence="5">AG</strain>
    </source>
</reference>
<keyword evidence="1 3" id="KW-0853">WD repeat</keyword>
<dbReference type="PRINTS" id="PR00320">
    <property type="entry name" value="GPROTEINBRPT"/>
</dbReference>
<dbReference type="InterPro" id="IPR015943">
    <property type="entry name" value="WD40/YVTN_repeat-like_dom_sf"/>
</dbReference>
<keyword evidence="2" id="KW-0677">Repeat</keyword>
<evidence type="ECO:0000256" key="2">
    <source>
        <dbReference type="ARBA" id="ARBA00022737"/>
    </source>
</evidence>
<evidence type="ECO:0000313" key="5">
    <source>
        <dbReference type="EMBL" id="KAI8582543.1"/>
    </source>
</evidence>
<dbReference type="InterPro" id="IPR036322">
    <property type="entry name" value="WD40_repeat_dom_sf"/>
</dbReference>
<dbReference type="Pfam" id="PF00400">
    <property type="entry name" value="WD40"/>
    <property type="match status" value="1"/>
</dbReference>
<dbReference type="PROSITE" id="PS00678">
    <property type="entry name" value="WD_REPEATS_1"/>
    <property type="match status" value="1"/>
</dbReference>
<name>A0AAD5HHT6_UMBRA</name>
<evidence type="ECO:0000256" key="1">
    <source>
        <dbReference type="ARBA" id="ARBA00022574"/>
    </source>
</evidence>
<dbReference type="InterPro" id="IPR019775">
    <property type="entry name" value="WD40_repeat_CS"/>
</dbReference>
<dbReference type="EMBL" id="MU620900">
    <property type="protein sequence ID" value="KAI8582543.1"/>
    <property type="molecule type" value="Genomic_DNA"/>
</dbReference>
<dbReference type="PANTHER" id="PTHR44666">
    <property type="entry name" value="WD REPEAT-CONTAINING PROTEIN 53"/>
    <property type="match status" value="1"/>
</dbReference>
<organism evidence="5 6">
    <name type="scientific">Umbelopsis ramanniana AG</name>
    <dbReference type="NCBI Taxonomy" id="1314678"/>
    <lineage>
        <taxon>Eukaryota</taxon>
        <taxon>Fungi</taxon>
        <taxon>Fungi incertae sedis</taxon>
        <taxon>Mucoromycota</taxon>
        <taxon>Mucoromycotina</taxon>
        <taxon>Umbelopsidomycetes</taxon>
        <taxon>Umbelopsidales</taxon>
        <taxon>Umbelopsidaceae</taxon>
        <taxon>Umbelopsis</taxon>
    </lineage>
</organism>
<evidence type="ECO:0000259" key="4">
    <source>
        <dbReference type="Pfam" id="PF23748"/>
    </source>
</evidence>
<dbReference type="Pfam" id="PF23748">
    <property type="entry name" value="Beta-prop_LRRK2"/>
    <property type="match status" value="1"/>
</dbReference>
<dbReference type="SUPFAM" id="SSF50978">
    <property type="entry name" value="WD40 repeat-like"/>
    <property type="match status" value="1"/>
</dbReference>
<dbReference type="PANTHER" id="PTHR44666:SF1">
    <property type="entry name" value="WD REPEAT-CONTAINING PROTEIN 53"/>
    <property type="match status" value="1"/>
</dbReference>
<reference evidence="5" key="2">
    <citation type="journal article" date="2022" name="Proc. Natl. Acad. Sci. U.S.A.">
        <title>Diploid-dominant life cycles characterize the early evolution of Fungi.</title>
        <authorList>
            <person name="Amses K.R."/>
            <person name="Simmons D.R."/>
            <person name="Longcore J.E."/>
            <person name="Mondo S.J."/>
            <person name="Seto K."/>
            <person name="Jeronimo G.H."/>
            <person name="Bonds A.E."/>
            <person name="Quandt C.A."/>
            <person name="Davis W.J."/>
            <person name="Chang Y."/>
            <person name="Federici B.A."/>
            <person name="Kuo A."/>
            <person name="LaButti K."/>
            <person name="Pangilinan J."/>
            <person name="Andreopoulos W."/>
            <person name="Tritt A."/>
            <person name="Riley R."/>
            <person name="Hundley H."/>
            <person name="Johnson J."/>
            <person name="Lipzen A."/>
            <person name="Barry K."/>
            <person name="Lang B.F."/>
            <person name="Cuomo C.A."/>
            <person name="Buchler N.E."/>
            <person name="Grigoriev I.V."/>
            <person name="Spatafora J.W."/>
            <person name="Stajich J.E."/>
            <person name="James T.Y."/>
        </authorList>
    </citation>
    <scope>NUCLEOTIDE SEQUENCE</scope>
    <source>
        <strain evidence="5">AG</strain>
    </source>
</reference>
<feature type="domain" description="LRRK2 beta-propeller" evidence="4">
    <location>
        <begin position="152"/>
        <end position="288"/>
    </location>
</feature>
<dbReference type="RefSeq" id="XP_051447547.1">
    <property type="nucleotide sequence ID" value="XM_051586771.1"/>
</dbReference>
<protein>
    <recommendedName>
        <fullName evidence="4">LRRK2 beta-propeller domain-containing protein</fullName>
    </recommendedName>
</protein>
<comment type="caution">
    <text evidence="5">The sequence shown here is derived from an EMBL/GenBank/DDBJ whole genome shotgun (WGS) entry which is preliminary data.</text>
</comment>
<dbReference type="GeneID" id="75912119"/>
<dbReference type="Gene3D" id="2.130.10.10">
    <property type="entry name" value="YVTN repeat-like/Quinoprotein amine dehydrogenase"/>
    <property type="match status" value="2"/>
</dbReference>
<evidence type="ECO:0000256" key="3">
    <source>
        <dbReference type="PROSITE-ProRule" id="PRU00221"/>
    </source>
</evidence>
<gene>
    <name evidence="5" type="ORF">K450DRAFT_227678</name>
</gene>
<feature type="repeat" description="WD" evidence="3">
    <location>
        <begin position="10"/>
        <end position="55"/>
    </location>
</feature>
<dbReference type="InterPro" id="IPR020472">
    <property type="entry name" value="WD40_PAC1"/>
</dbReference>
<proteinExistence type="predicted"/>
<dbReference type="SMART" id="SM00320">
    <property type="entry name" value="WD40"/>
    <property type="match status" value="5"/>
</dbReference>
<dbReference type="InterPro" id="IPR001680">
    <property type="entry name" value="WD40_rpt"/>
</dbReference>
<dbReference type="PROSITE" id="PS50294">
    <property type="entry name" value="WD_REPEATS_REGION"/>
    <property type="match status" value="1"/>
</dbReference>